<comment type="subcellular location">
    <subcellularLocation>
        <location evidence="10">Cell membrane</location>
        <topology evidence="10">Multi-pass membrane protein</topology>
    </subcellularLocation>
    <subcellularLocation>
        <location evidence="10">Bacterial flagellum basal body</location>
    </subcellularLocation>
</comment>
<dbReference type="GO" id="GO:0009425">
    <property type="term" value="C:bacterial-type flagellum basal body"/>
    <property type="evidence" value="ECO:0007669"/>
    <property type="project" value="UniProtKB-SubCell"/>
</dbReference>
<dbReference type="NCBIfam" id="TIGR01400">
    <property type="entry name" value="fliR"/>
    <property type="match status" value="1"/>
</dbReference>
<dbReference type="PANTHER" id="PTHR30065">
    <property type="entry name" value="FLAGELLAR BIOSYNTHETIC PROTEIN FLIR"/>
    <property type="match status" value="1"/>
</dbReference>
<gene>
    <name evidence="12" type="primary">fliR</name>
    <name evidence="13" type="ORF">EGM181_00615</name>
    <name evidence="11" type="ORF">HWH42_07485</name>
    <name evidence="12" type="ORF">QRX88_11975</name>
</gene>
<dbReference type="GO" id="GO:0044780">
    <property type="term" value="P:bacterial-type flagellum assembly"/>
    <property type="evidence" value="ECO:0007669"/>
    <property type="project" value="UniProtKB-UniRule"/>
</dbReference>
<keyword evidence="6 10" id="KW-1133">Transmembrane helix</keyword>
<feature type="transmembrane region" description="Helical" evidence="10">
    <location>
        <begin position="176"/>
        <end position="194"/>
    </location>
</feature>
<dbReference type="GO" id="GO:0006605">
    <property type="term" value="P:protein targeting"/>
    <property type="evidence" value="ECO:0007669"/>
    <property type="project" value="UniProtKB-UniRule"/>
</dbReference>
<dbReference type="Pfam" id="PF01311">
    <property type="entry name" value="Bac_export_1"/>
    <property type="match status" value="1"/>
</dbReference>
<comment type="similarity">
    <text evidence="2 10">Belongs to the FliR/MopE/SpaR family.</text>
</comment>
<evidence type="ECO:0000313" key="12">
    <source>
        <dbReference type="EMBL" id="MDL4936435.1"/>
    </source>
</evidence>
<dbReference type="AlphaFoldDB" id="A0A2K3QUU5"/>
<evidence type="ECO:0000256" key="5">
    <source>
        <dbReference type="ARBA" id="ARBA00022692"/>
    </source>
</evidence>
<dbReference type="RefSeq" id="WP_103300694.1">
    <property type="nucleotide sequence ID" value="NZ_BSYC01000001.1"/>
</dbReference>
<dbReference type="Proteomes" id="UP000516696">
    <property type="component" value="Chromosome"/>
</dbReference>
<evidence type="ECO:0000256" key="1">
    <source>
        <dbReference type="ARBA" id="ARBA00002578"/>
    </source>
</evidence>
<dbReference type="EMBL" id="CP050485">
    <property type="protein sequence ID" value="QOG25894.1"/>
    <property type="molecule type" value="Genomic_DNA"/>
</dbReference>
<keyword evidence="7 10" id="KW-0472">Membrane</keyword>
<keyword evidence="12" id="KW-0966">Cell projection</keyword>
<evidence type="ECO:0000256" key="4">
    <source>
        <dbReference type="ARBA" id="ARBA00022475"/>
    </source>
</evidence>
<evidence type="ECO:0000256" key="10">
    <source>
        <dbReference type="RuleBase" id="RU362071"/>
    </source>
</evidence>
<evidence type="ECO:0000313" key="16">
    <source>
        <dbReference type="Proteomes" id="UP001241571"/>
    </source>
</evidence>
<feature type="transmembrane region" description="Helical" evidence="10">
    <location>
        <begin position="55"/>
        <end position="77"/>
    </location>
</feature>
<name>A0A2K3QUU5_ENTGA</name>
<evidence type="ECO:0000256" key="9">
    <source>
        <dbReference type="NCBIfam" id="TIGR01400"/>
    </source>
</evidence>
<keyword evidence="12" id="KW-0282">Flagellum</keyword>
<proteinExistence type="inferred from homology"/>
<keyword evidence="12" id="KW-0969">Cilium</keyword>
<organism evidence="12 16">
    <name type="scientific">Enterococcus gallinarum</name>
    <dbReference type="NCBI Taxonomy" id="1353"/>
    <lineage>
        <taxon>Bacteria</taxon>
        <taxon>Bacillati</taxon>
        <taxon>Bacillota</taxon>
        <taxon>Bacilli</taxon>
        <taxon>Lactobacillales</taxon>
        <taxon>Enterococcaceae</taxon>
        <taxon>Enterococcus</taxon>
    </lineage>
</organism>
<evidence type="ECO:0000313" key="15">
    <source>
        <dbReference type="Proteomes" id="UP000571857"/>
    </source>
</evidence>
<evidence type="ECO:0000313" key="11">
    <source>
        <dbReference type="EMBL" id="MBA0972424.1"/>
    </source>
</evidence>
<evidence type="ECO:0000256" key="7">
    <source>
        <dbReference type="ARBA" id="ARBA00023136"/>
    </source>
</evidence>
<dbReference type="EMBL" id="JABXJK010000034">
    <property type="protein sequence ID" value="MBA0972424.1"/>
    <property type="molecule type" value="Genomic_DNA"/>
</dbReference>
<accession>A0A2K3QUU5</accession>
<reference evidence="11 15" key="2">
    <citation type="submission" date="2020-06" db="EMBL/GenBank/DDBJ databases">
        <title>Crossreactivity between MHC class I-restricted antigens from cancer cells and an enterococcal bacteriophage.</title>
        <authorList>
            <person name="Fluckiger A."/>
            <person name="Daillere R."/>
            <person name="Sassi M."/>
            <person name="Cattoir V."/>
            <person name="Kroemer G."/>
            <person name="Zitvogel L."/>
        </authorList>
    </citation>
    <scope>NUCLEOTIDE SEQUENCE [LARGE SCALE GENOMIC DNA]</scope>
    <source>
        <strain evidence="11 15">EG4</strain>
    </source>
</reference>
<evidence type="ECO:0000256" key="6">
    <source>
        <dbReference type="ARBA" id="ARBA00022989"/>
    </source>
</evidence>
<evidence type="ECO:0000313" key="13">
    <source>
        <dbReference type="EMBL" id="QOG25894.1"/>
    </source>
</evidence>
<dbReference type="InterPro" id="IPR002010">
    <property type="entry name" value="T3SS_IM_R"/>
</dbReference>
<dbReference type="Proteomes" id="UP001241571">
    <property type="component" value="Unassembled WGS sequence"/>
</dbReference>
<dbReference type="EMBL" id="JASUBT010000008">
    <property type="protein sequence ID" value="MDL4936435.1"/>
    <property type="molecule type" value="Genomic_DNA"/>
</dbReference>
<evidence type="ECO:0000256" key="2">
    <source>
        <dbReference type="ARBA" id="ARBA00009772"/>
    </source>
</evidence>
<feature type="transmembrane region" description="Helical" evidence="10">
    <location>
        <begin position="136"/>
        <end position="156"/>
    </location>
</feature>
<evidence type="ECO:0000313" key="14">
    <source>
        <dbReference type="Proteomes" id="UP000516696"/>
    </source>
</evidence>
<dbReference type="GO" id="GO:0005886">
    <property type="term" value="C:plasma membrane"/>
    <property type="evidence" value="ECO:0007669"/>
    <property type="project" value="UniProtKB-SubCell"/>
</dbReference>
<comment type="function">
    <text evidence="1 10">Role in flagellar biosynthesis.</text>
</comment>
<keyword evidence="5 10" id="KW-0812">Transmembrane</keyword>
<dbReference type="Proteomes" id="UP000571857">
    <property type="component" value="Unassembled WGS sequence"/>
</dbReference>
<evidence type="ECO:0000256" key="3">
    <source>
        <dbReference type="ARBA" id="ARBA00021717"/>
    </source>
</evidence>
<dbReference type="PANTHER" id="PTHR30065:SF1">
    <property type="entry name" value="SURFACE PRESENTATION OF ANTIGENS PROTEIN SPAR"/>
    <property type="match status" value="1"/>
</dbReference>
<reference evidence="13 14" key="1">
    <citation type="submission" date="2020-03" db="EMBL/GenBank/DDBJ databases">
        <title>Characterization of ganglioside-mimicking enterococci.</title>
        <authorList>
            <person name="Patry R.T."/>
            <person name="Nothaft H."/>
            <person name="Bridger R."/>
            <person name="Shajahan A."/>
            <person name="Huynh S."/>
            <person name="Sanchez S."/>
            <person name="Azadi P."/>
            <person name="Cooper K."/>
            <person name="Miller W.G."/>
            <person name="Parker C.T."/>
            <person name="Wells L."/>
            <person name="Szymanski C.M."/>
        </authorList>
    </citation>
    <scope>NUCLEOTIDE SEQUENCE [LARGE SCALE GENOMIC DNA]</scope>
    <source>
        <strain evidence="13 14">EGM181</strain>
    </source>
</reference>
<evidence type="ECO:0000256" key="8">
    <source>
        <dbReference type="ARBA" id="ARBA00023143"/>
    </source>
</evidence>
<protein>
    <recommendedName>
        <fullName evidence="3 9">Flagellar biosynthetic protein FliR</fullName>
    </recommendedName>
</protein>
<dbReference type="PRINTS" id="PR00953">
    <property type="entry name" value="TYPE3IMRPROT"/>
</dbReference>
<dbReference type="InterPro" id="IPR006303">
    <property type="entry name" value="FliR"/>
</dbReference>
<keyword evidence="4 10" id="KW-1003">Cell membrane</keyword>
<reference evidence="12 16" key="3">
    <citation type="submission" date="2023-06" db="EMBL/GenBank/DDBJ databases">
        <title>Acute promotion of culturable opportunistic pathogens and persistent increase of antibiotic resistance following antibiotic exposure in mouse gut microbiota.</title>
        <authorList>
            <person name="Li L."/>
            <person name="Wang B."/>
            <person name="Sun Y."/>
            <person name="Wang M."/>
            <person name="Xu H."/>
        </authorList>
    </citation>
    <scope>NUCLEOTIDE SEQUENCE [LARGE SCALE GENOMIC DNA]</scope>
    <source>
        <strain evidence="12 16">CRI2_2</strain>
    </source>
</reference>
<keyword evidence="8 10" id="KW-0975">Bacterial flagellum</keyword>
<feature type="transmembrane region" description="Helical" evidence="10">
    <location>
        <begin position="201"/>
        <end position="223"/>
    </location>
</feature>
<feature type="transmembrane region" description="Helical" evidence="10">
    <location>
        <begin position="6"/>
        <end position="24"/>
    </location>
</feature>
<sequence length="250" mass="27588">MALIQASILIFCRMMAFVILCPIFSQQNFPSLAKVVLGVAFTFLCLPAVEPLPEATTFMFAILALKEILLGMAMGYLSQLVFTGVQIAGQMIDFQVGFSMAQAYDPTIQMNVSQYGKTYYWLAVGTFFTLNLHHRLISALLLSFTIVPLGTVQISGTTIEGVVKLFGQMMEMALNLAAPMLIALLMVDLVLGVISRSIPQINILMMSLSLKTAISFMIFLLLLPNAITFLSKQLPDTIKYLQEFMTSLKS</sequence>
<feature type="transmembrane region" description="Helical" evidence="10">
    <location>
        <begin position="31"/>
        <end position="49"/>
    </location>
</feature>